<dbReference type="Pfam" id="PF00271">
    <property type="entry name" value="Helicase_C"/>
    <property type="match status" value="1"/>
</dbReference>
<dbReference type="PROSITE" id="PS51192">
    <property type="entry name" value="HELICASE_ATP_BIND_1"/>
    <property type="match status" value="1"/>
</dbReference>
<organism evidence="9 10">
    <name type="scientific">candidate division WWE3 bacterium RIFCSPHIGHO2_01_FULL_42_13</name>
    <dbReference type="NCBI Taxonomy" id="1802617"/>
    <lineage>
        <taxon>Bacteria</taxon>
        <taxon>Katanobacteria</taxon>
    </lineage>
</organism>
<feature type="domain" description="Helicase ATP-binding" evidence="7">
    <location>
        <begin position="109"/>
        <end position="278"/>
    </location>
</feature>
<evidence type="ECO:0000256" key="1">
    <source>
        <dbReference type="ARBA" id="ARBA00022741"/>
    </source>
</evidence>
<keyword evidence="3" id="KW-0347">Helicase</keyword>
<evidence type="ECO:0000256" key="4">
    <source>
        <dbReference type="ARBA" id="ARBA00022840"/>
    </source>
</evidence>
<evidence type="ECO:0000256" key="2">
    <source>
        <dbReference type="ARBA" id="ARBA00022801"/>
    </source>
</evidence>
<evidence type="ECO:0000256" key="3">
    <source>
        <dbReference type="ARBA" id="ARBA00022806"/>
    </source>
</evidence>
<dbReference type="GO" id="GO:0005829">
    <property type="term" value="C:cytosol"/>
    <property type="evidence" value="ECO:0007669"/>
    <property type="project" value="TreeGrafter"/>
</dbReference>
<dbReference type="Pfam" id="PF00270">
    <property type="entry name" value="DEAD"/>
    <property type="match status" value="1"/>
</dbReference>
<dbReference type="PANTHER" id="PTHR47959:SF13">
    <property type="entry name" value="ATP-DEPENDENT RNA HELICASE RHLE"/>
    <property type="match status" value="1"/>
</dbReference>
<comment type="similarity">
    <text evidence="5">Belongs to the DEAD box helicase family.</text>
</comment>
<dbReference type="PANTHER" id="PTHR47959">
    <property type="entry name" value="ATP-DEPENDENT RNA HELICASE RHLE-RELATED"/>
    <property type="match status" value="1"/>
</dbReference>
<keyword evidence="1" id="KW-0547">Nucleotide-binding</keyword>
<dbReference type="SMART" id="SM00487">
    <property type="entry name" value="DEXDc"/>
    <property type="match status" value="1"/>
</dbReference>
<dbReference type="EMBL" id="MEVA01000006">
    <property type="protein sequence ID" value="OGC47677.1"/>
    <property type="molecule type" value="Genomic_DNA"/>
</dbReference>
<evidence type="ECO:0000256" key="6">
    <source>
        <dbReference type="SAM" id="MobiDB-lite"/>
    </source>
</evidence>
<dbReference type="GO" id="GO:0005524">
    <property type="term" value="F:ATP binding"/>
    <property type="evidence" value="ECO:0007669"/>
    <property type="project" value="UniProtKB-KW"/>
</dbReference>
<dbReference type="PROSITE" id="PS51194">
    <property type="entry name" value="HELICASE_CTER"/>
    <property type="match status" value="1"/>
</dbReference>
<protein>
    <recommendedName>
        <fullName evidence="11">DEAD/DEAH box helicase</fullName>
    </recommendedName>
</protein>
<evidence type="ECO:0008006" key="11">
    <source>
        <dbReference type="Google" id="ProtNLM"/>
    </source>
</evidence>
<gene>
    <name evidence="9" type="ORF">A2886_02780</name>
</gene>
<dbReference type="GO" id="GO:0003724">
    <property type="term" value="F:RNA helicase activity"/>
    <property type="evidence" value="ECO:0007669"/>
    <property type="project" value="TreeGrafter"/>
</dbReference>
<reference evidence="9 10" key="1">
    <citation type="journal article" date="2016" name="Nat. Commun.">
        <title>Thousands of microbial genomes shed light on interconnected biogeochemical processes in an aquifer system.</title>
        <authorList>
            <person name="Anantharaman K."/>
            <person name="Brown C.T."/>
            <person name="Hug L.A."/>
            <person name="Sharon I."/>
            <person name="Castelle C.J."/>
            <person name="Probst A.J."/>
            <person name="Thomas B.C."/>
            <person name="Singh A."/>
            <person name="Wilkins M.J."/>
            <person name="Karaoz U."/>
            <person name="Brodie E.L."/>
            <person name="Williams K.H."/>
            <person name="Hubbard S.S."/>
            <person name="Banfield J.F."/>
        </authorList>
    </citation>
    <scope>NUCLEOTIDE SEQUENCE [LARGE SCALE GENOMIC DNA]</scope>
</reference>
<evidence type="ECO:0000259" key="8">
    <source>
        <dbReference type="PROSITE" id="PS51194"/>
    </source>
</evidence>
<evidence type="ECO:0000259" key="7">
    <source>
        <dbReference type="PROSITE" id="PS51192"/>
    </source>
</evidence>
<dbReference type="GO" id="GO:0016787">
    <property type="term" value="F:hydrolase activity"/>
    <property type="evidence" value="ECO:0007669"/>
    <property type="project" value="UniProtKB-KW"/>
</dbReference>
<dbReference type="AlphaFoldDB" id="A0A1F4URR5"/>
<dbReference type="InterPro" id="IPR011545">
    <property type="entry name" value="DEAD/DEAH_box_helicase_dom"/>
</dbReference>
<feature type="compositionally biased region" description="Low complexity" evidence="6">
    <location>
        <begin position="7"/>
        <end position="21"/>
    </location>
</feature>
<dbReference type="STRING" id="1802617.A2886_02780"/>
<accession>A0A1F4URR5</accession>
<feature type="domain" description="Helicase C-terminal" evidence="8">
    <location>
        <begin position="288"/>
        <end position="419"/>
    </location>
</feature>
<dbReference type="InterPro" id="IPR014001">
    <property type="entry name" value="Helicase_ATP-bd"/>
</dbReference>
<keyword evidence="2" id="KW-0378">Hydrolase</keyword>
<feature type="region of interest" description="Disordered" evidence="6">
    <location>
        <begin position="1"/>
        <end position="54"/>
    </location>
</feature>
<dbReference type="SMART" id="SM00490">
    <property type="entry name" value="HELICc"/>
    <property type="match status" value="1"/>
</dbReference>
<dbReference type="GO" id="GO:0003676">
    <property type="term" value="F:nucleic acid binding"/>
    <property type="evidence" value="ECO:0007669"/>
    <property type="project" value="InterPro"/>
</dbReference>
<comment type="caution">
    <text evidence="9">The sequence shown here is derived from an EMBL/GenBank/DDBJ whole genome shotgun (WGS) entry which is preliminary data.</text>
</comment>
<proteinExistence type="inferred from homology"/>
<dbReference type="CDD" id="cd18787">
    <property type="entry name" value="SF2_C_DEAD"/>
    <property type="match status" value="1"/>
</dbReference>
<dbReference type="CDD" id="cd00268">
    <property type="entry name" value="DEADc"/>
    <property type="match status" value="1"/>
</dbReference>
<dbReference type="InterPro" id="IPR027417">
    <property type="entry name" value="P-loop_NTPase"/>
</dbReference>
<keyword evidence="4" id="KW-0067">ATP-binding</keyword>
<name>A0A1F4URR5_UNCKA</name>
<sequence>MYERRNSVGNRYGNNSRSGGHSRYGGGSGGGNRYSRNDRGRRGQGGGGGRFSGEKISHNRYVAKAQDVGHSTTYVTDIKYSDFDLVQLLKTNLVKKNYIYPTKVQSQAIPNVIAGNDILATASTGSGKTAAFLIPIINRAMKDKTTKCLIITPTRELAGQIKNEFDLFALGAGLRRVLVIGGENIRRQTYELRDNPQFIIGTPGRLKDLFERNHLKLGLFNVVVLDEVDRMLDMGFVADIKMLISKLNQTRQSLFFSATMTSAAEQIANSLLTEPVKITTEAQSPIKNVEQDVVKVTGQGKVETLHGLLIKDEFRKVLVFSKTKRGADSLTKELQTRGFKADTIHGNKSQHKRSKALASFRKGEIKILVATDVAARGIDVPDITHVINYDEPATYSDYIHRIGRTGRIGKKGVALTFVR</sequence>
<evidence type="ECO:0000313" key="9">
    <source>
        <dbReference type="EMBL" id="OGC47677.1"/>
    </source>
</evidence>
<feature type="compositionally biased region" description="Gly residues" evidence="6">
    <location>
        <begin position="22"/>
        <end position="32"/>
    </location>
</feature>
<evidence type="ECO:0000256" key="5">
    <source>
        <dbReference type="ARBA" id="ARBA00038437"/>
    </source>
</evidence>
<dbReference type="Gene3D" id="3.40.50.300">
    <property type="entry name" value="P-loop containing nucleotide triphosphate hydrolases"/>
    <property type="match status" value="2"/>
</dbReference>
<dbReference type="InterPro" id="IPR001650">
    <property type="entry name" value="Helicase_C-like"/>
</dbReference>
<evidence type="ECO:0000313" key="10">
    <source>
        <dbReference type="Proteomes" id="UP000176608"/>
    </source>
</evidence>
<dbReference type="InterPro" id="IPR050079">
    <property type="entry name" value="DEAD_box_RNA_helicase"/>
</dbReference>
<dbReference type="SUPFAM" id="SSF52540">
    <property type="entry name" value="P-loop containing nucleoside triphosphate hydrolases"/>
    <property type="match status" value="1"/>
</dbReference>
<dbReference type="InterPro" id="IPR044742">
    <property type="entry name" value="DEAD/DEAH_RhlB"/>
</dbReference>
<dbReference type="Proteomes" id="UP000176608">
    <property type="component" value="Unassembled WGS sequence"/>
</dbReference>